<accession>A0A1Z5HQV5</accession>
<name>A0A1Z5HQV5_9FIRM</name>
<sequence length="516" mass="54081">MYFLGGGEMVENTILEALIALFTFKNLLFMLFGVTAGMMAGALPGLTATMAVALIVPFTFTMDPITGLATLGAIYCGAIFGGAFSAILVNTPGTPSSIGTTFDGYPMTKQGRGEEAIFTATFASAGGGLVGTLILVFLSIPLAKVSLKFGPPEYFWISIFGLTIIASLASKSLLKGLAGGIFGLLLSMIGIAPVGGDVRFTLGIPAFQGGVELLSILIGFFCIPEMLKIAGNLKKQRSKATVEVKKQSGVIKKAFLNVFQKPFNFVRSSLIGAFIGVLPGAGGNIANLVAYNEAQRASKNPESFGTGNPEGVVATEAANNATVGGGLVPLLTLGIPGAPPDAVIYGALMLQGLKPGPELFTANAKITYAFMLSLFIANLMMLVVGIIGGKSIYQAVTKVPEKILVPSIIFLTILGSYAIRNNIMDVIVMLIGGFIGYVLKELDFHPGPIVLGLILGPIAEKGFVQGYLMGQASNAPLLIFFTRPISIILIAITILSALWPVIRERKKKQEKGVVAN</sequence>
<feature type="transmembrane region" description="Helical" evidence="1">
    <location>
        <begin position="366"/>
        <end position="387"/>
    </location>
</feature>
<feature type="transmembrane region" description="Helical" evidence="1">
    <location>
        <begin position="66"/>
        <end position="89"/>
    </location>
</feature>
<dbReference type="Proteomes" id="UP000197032">
    <property type="component" value="Unassembled WGS sequence"/>
</dbReference>
<feature type="transmembrane region" description="Helical" evidence="1">
    <location>
        <begin position="270"/>
        <end position="291"/>
    </location>
</feature>
<protein>
    <recommendedName>
        <fullName evidence="2">DUF112 domain-containing protein</fullName>
    </recommendedName>
</protein>
<evidence type="ECO:0000259" key="2">
    <source>
        <dbReference type="Pfam" id="PF01970"/>
    </source>
</evidence>
<feature type="transmembrane region" description="Helical" evidence="1">
    <location>
        <begin position="41"/>
        <end position="60"/>
    </location>
</feature>
<proteinExistence type="predicted"/>
<feature type="domain" description="DUF112" evidence="2">
    <location>
        <begin position="27"/>
        <end position="451"/>
    </location>
</feature>
<dbReference type="EMBL" id="BDGJ01000037">
    <property type="protein sequence ID" value="GAW91894.1"/>
    <property type="molecule type" value="Genomic_DNA"/>
</dbReference>
<dbReference type="Pfam" id="PF01970">
    <property type="entry name" value="TctA"/>
    <property type="match status" value="1"/>
</dbReference>
<feature type="transmembrane region" description="Helical" evidence="1">
    <location>
        <begin position="116"/>
        <end position="142"/>
    </location>
</feature>
<feature type="transmembrane region" description="Helical" evidence="1">
    <location>
        <begin position="423"/>
        <end position="442"/>
    </location>
</feature>
<evidence type="ECO:0000256" key="1">
    <source>
        <dbReference type="SAM" id="Phobius"/>
    </source>
</evidence>
<feature type="transmembrane region" description="Helical" evidence="1">
    <location>
        <begin position="177"/>
        <end position="195"/>
    </location>
</feature>
<dbReference type="PANTHER" id="PTHR35342:SF5">
    <property type="entry name" value="TRICARBOXYLIC TRANSPORT PROTEIN"/>
    <property type="match status" value="1"/>
</dbReference>
<keyword evidence="1" id="KW-0812">Transmembrane</keyword>
<organism evidence="3 4">
    <name type="scientific">Calderihabitans maritimus</name>
    <dbReference type="NCBI Taxonomy" id="1246530"/>
    <lineage>
        <taxon>Bacteria</taxon>
        <taxon>Bacillati</taxon>
        <taxon>Bacillota</taxon>
        <taxon>Clostridia</taxon>
        <taxon>Neomoorellales</taxon>
        <taxon>Calderihabitantaceae</taxon>
        <taxon>Calderihabitans</taxon>
    </lineage>
</organism>
<dbReference type="AlphaFoldDB" id="A0A1Z5HQV5"/>
<reference evidence="4" key="1">
    <citation type="journal article" date="2017" name="Appl. Environ. Microbiol.">
        <title>Genomic analysis of Calderihabitans maritimus KKC1, a thermophilic hydrogenogenic carboxydotrophic bacterium isolated from marine sediment.</title>
        <authorList>
            <person name="Omae K."/>
            <person name="Yoneda Y."/>
            <person name="Fukuyama Y."/>
            <person name="Yoshida T."/>
            <person name="Sako Y."/>
        </authorList>
    </citation>
    <scope>NUCLEOTIDE SEQUENCE [LARGE SCALE GENOMIC DNA]</scope>
    <source>
        <strain evidence="4">KKC1</strain>
    </source>
</reference>
<evidence type="ECO:0000313" key="4">
    <source>
        <dbReference type="Proteomes" id="UP000197032"/>
    </source>
</evidence>
<feature type="transmembrane region" description="Helical" evidence="1">
    <location>
        <begin position="14"/>
        <end position="34"/>
    </location>
</feature>
<feature type="transmembrane region" description="Helical" evidence="1">
    <location>
        <begin position="480"/>
        <end position="502"/>
    </location>
</feature>
<feature type="transmembrane region" description="Helical" evidence="1">
    <location>
        <begin position="154"/>
        <end position="170"/>
    </location>
</feature>
<keyword evidence="4" id="KW-1185">Reference proteome</keyword>
<comment type="caution">
    <text evidence="3">The sequence shown here is derived from an EMBL/GenBank/DDBJ whole genome shotgun (WGS) entry which is preliminary data.</text>
</comment>
<gene>
    <name evidence="3" type="ORF">KKC1_10550</name>
</gene>
<dbReference type="PANTHER" id="PTHR35342">
    <property type="entry name" value="TRICARBOXYLIC TRANSPORT PROTEIN"/>
    <property type="match status" value="1"/>
</dbReference>
<evidence type="ECO:0000313" key="3">
    <source>
        <dbReference type="EMBL" id="GAW91894.1"/>
    </source>
</evidence>
<dbReference type="InterPro" id="IPR002823">
    <property type="entry name" value="DUF112_TM"/>
</dbReference>
<keyword evidence="1" id="KW-1133">Transmembrane helix</keyword>
<feature type="transmembrane region" description="Helical" evidence="1">
    <location>
        <begin position="207"/>
        <end position="227"/>
    </location>
</feature>
<keyword evidence="1" id="KW-0472">Membrane</keyword>